<sequence>MSSTIEVETSTSAEELESLIREADSGTTFQLSAGEFRFDDSITIERSNISLIGAGSGETRLTFTDEALSRDDDQAIHLDGSDNTGIGTLSSDADSGDRRLTLNDSSDLSIGDTIRIWQDNDDAFFDDIGDSSWRKVEYAELRTSMARITDIDGDQVTLDRGVRFDFAAGDTQVERLESVDDVTLEGFSLHFELGEADPSHFENARDDLSGYHAVHLEGTVNARLDDIQVIEGPSTAFRFSRALDIRAEDLEAHGAFNKGSGGNGYAYELHESYDGVFTGLEDSGMRHGLLFASWRSSAGNEVEIASTDRDVNFHGGRDHDNSVHVRQSIRDPEADALSPALYVNEDGESFGAPTDPDANEVVFDYLIGTRRSDEVQGSDDGVYLNGGLGHDHLRGGSGNDLLQGGPGDDWYDGDDRLDGGEGVDTARYTGGIDDHEIAMSDNDVIITGKGSEDTLTDMEFAVFGDGITLHTASGNLFRGDPIDAPEPGEILDGDGIRPAILEDDAELLVTGNVTSQWSSGYVAEVFVENVSDDDIIDPQVGFDLPADLDTLWNGVVAEADGGYRVQDNNANTLSPGDAWRFSFKAYGDDELPAEMSAEMSAETGSGQSLEVQVLGLGNTSVEEVAG</sequence>
<accession>A0ABQ0U1L3</accession>
<feature type="domain" description="CBM2" evidence="2">
    <location>
        <begin position="507"/>
        <end position="597"/>
    </location>
</feature>
<keyword evidence="1" id="KW-0106">Calcium</keyword>
<dbReference type="Gene3D" id="2.60.40.290">
    <property type="match status" value="1"/>
</dbReference>
<dbReference type="InterPro" id="IPR011050">
    <property type="entry name" value="Pectin_lyase_fold/virulence"/>
</dbReference>
<protein>
    <recommendedName>
        <fullName evidence="2">CBM2 domain-containing protein</fullName>
    </recommendedName>
</protein>
<dbReference type="SMART" id="SM00637">
    <property type="entry name" value="CBD_II"/>
    <property type="match status" value="1"/>
</dbReference>
<organism evidence="3 4">
    <name type="scientific">Halomonas halophila</name>
    <dbReference type="NCBI Taxonomy" id="29573"/>
    <lineage>
        <taxon>Bacteria</taxon>
        <taxon>Pseudomonadati</taxon>
        <taxon>Pseudomonadota</taxon>
        <taxon>Gammaproteobacteria</taxon>
        <taxon>Oceanospirillales</taxon>
        <taxon>Halomonadaceae</taxon>
        <taxon>Halomonas</taxon>
    </lineage>
</organism>
<dbReference type="RefSeq" id="WP_146908123.1">
    <property type="nucleotide sequence ID" value="NZ_BJUS01000007.1"/>
</dbReference>
<dbReference type="SUPFAM" id="SSF49384">
    <property type="entry name" value="Carbohydrate-binding domain"/>
    <property type="match status" value="1"/>
</dbReference>
<dbReference type="SUPFAM" id="SSF51126">
    <property type="entry name" value="Pectin lyase-like"/>
    <property type="match status" value="1"/>
</dbReference>
<dbReference type="SUPFAM" id="SSF51120">
    <property type="entry name" value="beta-Roll"/>
    <property type="match status" value="1"/>
</dbReference>
<dbReference type="InterPro" id="IPR008965">
    <property type="entry name" value="CBM2/CBM3_carb-bd_dom_sf"/>
</dbReference>
<name>A0ABQ0U1L3_9GAMM</name>
<evidence type="ECO:0000313" key="3">
    <source>
        <dbReference type="EMBL" id="GEK72434.1"/>
    </source>
</evidence>
<evidence type="ECO:0000313" key="4">
    <source>
        <dbReference type="Proteomes" id="UP000321121"/>
    </source>
</evidence>
<proteinExistence type="predicted"/>
<evidence type="ECO:0000259" key="2">
    <source>
        <dbReference type="SMART" id="SM00637"/>
    </source>
</evidence>
<comment type="caution">
    <text evidence="3">The sequence shown here is derived from an EMBL/GenBank/DDBJ whole genome shotgun (WGS) entry which is preliminary data.</text>
</comment>
<dbReference type="InterPro" id="IPR001919">
    <property type="entry name" value="CBD2"/>
</dbReference>
<evidence type="ECO:0000256" key="1">
    <source>
        <dbReference type="ARBA" id="ARBA00022837"/>
    </source>
</evidence>
<gene>
    <name evidence="3" type="ORF">HHA04nite_09780</name>
</gene>
<dbReference type="InterPro" id="IPR011049">
    <property type="entry name" value="Serralysin-like_metalloprot_C"/>
</dbReference>
<dbReference type="PROSITE" id="PS00330">
    <property type="entry name" value="HEMOLYSIN_CALCIUM"/>
    <property type="match status" value="1"/>
</dbReference>
<dbReference type="InterPro" id="IPR012291">
    <property type="entry name" value="CBM2_carb-bd_dom_sf"/>
</dbReference>
<dbReference type="InterPro" id="IPR001343">
    <property type="entry name" value="Hemolysn_Ca-bd"/>
</dbReference>
<dbReference type="Pfam" id="PF00353">
    <property type="entry name" value="HemolysinCabind"/>
    <property type="match status" value="1"/>
</dbReference>
<reference evidence="3 4" key="1">
    <citation type="submission" date="2019-07" db="EMBL/GenBank/DDBJ databases">
        <title>Whole genome shotgun sequence of Halomonas halophila NBRC 102604.</title>
        <authorList>
            <person name="Hosoyama A."/>
            <person name="Uohara A."/>
            <person name="Ohji S."/>
            <person name="Ichikawa N."/>
        </authorList>
    </citation>
    <scope>NUCLEOTIDE SEQUENCE [LARGE SCALE GENOMIC DNA]</scope>
    <source>
        <strain evidence="3 4">NBRC 102604</strain>
    </source>
</reference>
<keyword evidence="4" id="KW-1185">Reference proteome</keyword>
<dbReference type="Proteomes" id="UP000321121">
    <property type="component" value="Unassembled WGS sequence"/>
</dbReference>
<dbReference type="Gene3D" id="2.150.10.10">
    <property type="entry name" value="Serralysin-like metalloprotease, C-terminal"/>
    <property type="match status" value="1"/>
</dbReference>
<dbReference type="PRINTS" id="PR00313">
    <property type="entry name" value="CABNDNGRPT"/>
</dbReference>
<dbReference type="InterPro" id="IPR018511">
    <property type="entry name" value="Hemolysin-typ_Ca-bd_CS"/>
</dbReference>
<dbReference type="Pfam" id="PF00553">
    <property type="entry name" value="CBM_2"/>
    <property type="match status" value="1"/>
</dbReference>
<dbReference type="EMBL" id="BJUS01000007">
    <property type="protein sequence ID" value="GEK72434.1"/>
    <property type="molecule type" value="Genomic_DNA"/>
</dbReference>